<dbReference type="AlphaFoldDB" id="A0A5K7YIS3"/>
<dbReference type="RefSeq" id="WP_155314710.1">
    <property type="nucleotide sequence ID" value="NZ_AP021874.1"/>
</dbReference>
<evidence type="ECO:0000313" key="1">
    <source>
        <dbReference type="EMBL" id="BBO66314.1"/>
    </source>
</evidence>
<gene>
    <name evidence="1" type="ORF">DSCA_02440</name>
</gene>
<reference evidence="1 2" key="1">
    <citation type="submission" date="2019-11" db="EMBL/GenBank/DDBJ databases">
        <title>Comparative genomics of hydrocarbon-degrading Desulfosarcina strains.</title>
        <authorList>
            <person name="Watanabe M."/>
            <person name="Kojima H."/>
            <person name="Fukui M."/>
        </authorList>
    </citation>
    <scope>NUCLEOTIDE SEQUENCE [LARGE SCALE GENOMIC DNA]</scope>
    <source>
        <strain evidence="1 2">PL12</strain>
    </source>
</reference>
<protein>
    <recommendedName>
        <fullName evidence="3">Phage tail protein</fullName>
    </recommendedName>
</protein>
<dbReference type="Pfam" id="PF25691">
    <property type="entry name" value="BW3TFN"/>
    <property type="match status" value="1"/>
</dbReference>
<organism evidence="1 2">
    <name type="scientific">Desulfosarcina alkanivorans</name>
    <dbReference type="NCBI Taxonomy" id="571177"/>
    <lineage>
        <taxon>Bacteria</taxon>
        <taxon>Pseudomonadati</taxon>
        <taxon>Thermodesulfobacteriota</taxon>
        <taxon>Desulfobacteria</taxon>
        <taxon>Desulfobacterales</taxon>
        <taxon>Desulfosarcinaceae</taxon>
        <taxon>Desulfosarcina</taxon>
    </lineage>
</organism>
<evidence type="ECO:0000313" key="2">
    <source>
        <dbReference type="Proteomes" id="UP000427906"/>
    </source>
</evidence>
<dbReference type="EMBL" id="AP021874">
    <property type="protein sequence ID" value="BBO66314.1"/>
    <property type="molecule type" value="Genomic_DNA"/>
</dbReference>
<name>A0A5K7YIS3_9BACT</name>
<dbReference type="Proteomes" id="UP000427906">
    <property type="component" value="Chromosome"/>
</dbReference>
<proteinExistence type="predicted"/>
<dbReference type="InterPro" id="IPR058040">
    <property type="entry name" value="BW3TFN"/>
</dbReference>
<dbReference type="OrthoDB" id="5401812at2"/>
<dbReference type="KEGG" id="dalk:DSCA_02440"/>
<keyword evidence="2" id="KW-1185">Reference proteome</keyword>
<accession>A0A5K7YIS3</accession>
<evidence type="ECO:0008006" key="3">
    <source>
        <dbReference type="Google" id="ProtNLM"/>
    </source>
</evidence>
<sequence length="177" mass="19490">MSLGLIVKTGRILTARLLMGEPIDGITHCAIGDGDATFIDPLNPPAPDIDQTALKTERARKKHYKRTFLKEDSEGTLVVNGIHYIETAEETQTIGVFFRFEESEANGITIREYGFFGGDVAYIDGLQSDYAANGVYHPDTNPSGEVLTSGYLYEVKNIPDFNKTSDTRVELVGVIKI</sequence>